<proteinExistence type="inferred from homology"/>
<keyword evidence="8" id="KW-1185">Reference proteome</keyword>
<dbReference type="GO" id="GO:0020037">
    <property type="term" value="F:heme binding"/>
    <property type="evidence" value="ECO:0007669"/>
    <property type="project" value="InterPro"/>
</dbReference>
<dbReference type="OMA" id="NFMETIC"/>
<name>A0A137NQ10_CONC2</name>
<sequence>MLYKLYHGIFEELLGSPIYFLFSFLENIPFFRRPELSRKIDQYHEFIQELIKLKQNELKNGTLKSNGDLISALVHSNENSEEYKLTMDQIRDNLNVFTIAGHDTTSNTLISTLYYLARYPEIQDKLRRQILEAMEYPKNVQIPTIDQLKKMPYMDMVNKESTRIMTTVAELQREPASAFTLSNGITIPKNTPIFLHLWGVHHNPSAFPNPFEFNPNRFEDISNQESIGSTFSLMEQRVTIAMLLQKFEFSISSDNPDYHKLRIATGFIVRPDDLSIRVKVRV</sequence>
<evidence type="ECO:0000256" key="2">
    <source>
        <dbReference type="ARBA" id="ARBA00022617"/>
    </source>
</evidence>
<evidence type="ECO:0000256" key="1">
    <source>
        <dbReference type="ARBA" id="ARBA00010617"/>
    </source>
</evidence>
<dbReference type="EMBL" id="KQ965141">
    <property type="protein sequence ID" value="KXN64828.1"/>
    <property type="molecule type" value="Genomic_DNA"/>
</dbReference>
<dbReference type="AlphaFoldDB" id="A0A137NQ10"/>
<dbReference type="PANTHER" id="PTHR24291">
    <property type="entry name" value="CYTOCHROME P450 FAMILY 4"/>
    <property type="match status" value="1"/>
</dbReference>
<keyword evidence="6" id="KW-0503">Monooxygenase</keyword>
<evidence type="ECO:0000256" key="4">
    <source>
        <dbReference type="ARBA" id="ARBA00023002"/>
    </source>
</evidence>
<dbReference type="PRINTS" id="PR00463">
    <property type="entry name" value="EP450I"/>
</dbReference>
<comment type="similarity">
    <text evidence="1">Belongs to the cytochrome P450 family.</text>
</comment>
<evidence type="ECO:0000313" key="7">
    <source>
        <dbReference type="EMBL" id="KXN64828.1"/>
    </source>
</evidence>
<dbReference type="Gene3D" id="1.10.630.10">
    <property type="entry name" value="Cytochrome P450"/>
    <property type="match status" value="1"/>
</dbReference>
<dbReference type="InterPro" id="IPR002401">
    <property type="entry name" value="Cyt_P450_E_grp-I"/>
</dbReference>
<accession>A0A137NQ10</accession>
<dbReference type="InterPro" id="IPR036396">
    <property type="entry name" value="Cyt_P450_sf"/>
</dbReference>
<dbReference type="InterPro" id="IPR001128">
    <property type="entry name" value="Cyt_P450"/>
</dbReference>
<dbReference type="Proteomes" id="UP000070444">
    <property type="component" value="Unassembled WGS sequence"/>
</dbReference>
<keyword evidence="5" id="KW-0408">Iron</keyword>
<dbReference type="Pfam" id="PF00067">
    <property type="entry name" value="p450"/>
    <property type="match status" value="1"/>
</dbReference>
<keyword evidence="2" id="KW-0349">Heme</keyword>
<dbReference type="InterPro" id="IPR050196">
    <property type="entry name" value="Cytochrome_P450_Monoox"/>
</dbReference>
<dbReference type="GO" id="GO:0004497">
    <property type="term" value="F:monooxygenase activity"/>
    <property type="evidence" value="ECO:0007669"/>
    <property type="project" value="UniProtKB-KW"/>
</dbReference>
<dbReference type="GO" id="GO:0016705">
    <property type="term" value="F:oxidoreductase activity, acting on paired donors, with incorporation or reduction of molecular oxygen"/>
    <property type="evidence" value="ECO:0007669"/>
    <property type="project" value="InterPro"/>
</dbReference>
<dbReference type="SUPFAM" id="SSF48264">
    <property type="entry name" value="Cytochrome P450"/>
    <property type="match status" value="1"/>
</dbReference>
<dbReference type="GO" id="GO:0005506">
    <property type="term" value="F:iron ion binding"/>
    <property type="evidence" value="ECO:0007669"/>
    <property type="project" value="InterPro"/>
</dbReference>
<gene>
    <name evidence="7" type="ORF">CONCODRAFT_13854</name>
</gene>
<dbReference type="STRING" id="796925.A0A137NQ10"/>
<keyword evidence="4" id="KW-0560">Oxidoreductase</keyword>
<dbReference type="OrthoDB" id="1470350at2759"/>
<evidence type="ECO:0000313" key="8">
    <source>
        <dbReference type="Proteomes" id="UP000070444"/>
    </source>
</evidence>
<reference evidence="7 8" key="1">
    <citation type="journal article" date="2015" name="Genome Biol. Evol.">
        <title>Phylogenomic analyses indicate that early fungi evolved digesting cell walls of algal ancestors of land plants.</title>
        <authorList>
            <person name="Chang Y."/>
            <person name="Wang S."/>
            <person name="Sekimoto S."/>
            <person name="Aerts A.L."/>
            <person name="Choi C."/>
            <person name="Clum A."/>
            <person name="LaButti K.M."/>
            <person name="Lindquist E.A."/>
            <person name="Yee Ngan C."/>
            <person name="Ohm R.A."/>
            <person name="Salamov A.A."/>
            <person name="Grigoriev I.V."/>
            <person name="Spatafora J.W."/>
            <person name="Berbee M.L."/>
        </authorList>
    </citation>
    <scope>NUCLEOTIDE SEQUENCE [LARGE SCALE GENOMIC DNA]</scope>
    <source>
        <strain evidence="7 8">NRRL 28638</strain>
    </source>
</reference>
<evidence type="ECO:0000256" key="3">
    <source>
        <dbReference type="ARBA" id="ARBA00022723"/>
    </source>
</evidence>
<dbReference type="PANTHER" id="PTHR24291:SF50">
    <property type="entry name" value="BIFUNCTIONAL ALBAFLAVENONE MONOOXYGENASE_TERPENE SYNTHASE"/>
    <property type="match status" value="1"/>
</dbReference>
<protein>
    <submittedName>
        <fullName evidence="7">Cytochrome P450</fullName>
    </submittedName>
</protein>
<keyword evidence="3" id="KW-0479">Metal-binding</keyword>
<organism evidence="7 8">
    <name type="scientific">Conidiobolus coronatus (strain ATCC 28846 / CBS 209.66 / NRRL 28638)</name>
    <name type="common">Delacroixia coronata</name>
    <dbReference type="NCBI Taxonomy" id="796925"/>
    <lineage>
        <taxon>Eukaryota</taxon>
        <taxon>Fungi</taxon>
        <taxon>Fungi incertae sedis</taxon>
        <taxon>Zoopagomycota</taxon>
        <taxon>Entomophthoromycotina</taxon>
        <taxon>Entomophthoromycetes</taxon>
        <taxon>Entomophthorales</taxon>
        <taxon>Ancylistaceae</taxon>
        <taxon>Conidiobolus</taxon>
    </lineage>
</organism>
<evidence type="ECO:0000256" key="5">
    <source>
        <dbReference type="ARBA" id="ARBA00023004"/>
    </source>
</evidence>
<evidence type="ECO:0000256" key="6">
    <source>
        <dbReference type="ARBA" id="ARBA00023033"/>
    </source>
</evidence>